<name>D1QPU7_9BACT</name>
<evidence type="ECO:0000256" key="6">
    <source>
        <dbReference type="SAM" id="MobiDB-lite"/>
    </source>
</evidence>
<dbReference type="GO" id="GO:0046556">
    <property type="term" value="F:alpha-L-arabinofuranosidase activity"/>
    <property type="evidence" value="ECO:0007669"/>
    <property type="project" value="UniProtKB-EC"/>
</dbReference>
<protein>
    <recommendedName>
        <fullName evidence="3">non-reducing end alpha-L-arabinofuranosidase</fullName>
        <ecNumber evidence="3">3.2.1.55</ecNumber>
    </recommendedName>
</protein>
<feature type="domain" description="Alpha-L-arabinofuranosidase C-terminal" evidence="7">
    <location>
        <begin position="709"/>
        <end position="879"/>
    </location>
</feature>
<dbReference type="GO" id="GO:0046373">
    <property type="term" value="P:L-arabinose metabolic process"/>
    <property type="evidence" value="ECO:0007669"/>
    <property type="project" value="InterPro"/>
</dbReference>
<dbReference type="AlphaFoldDB" id="D1QPU7"/>
<accession>D1QPU7</accession>
<evidence type="ECO:0000313" key="9">
    <source>
        <dbReference type="Proteomes" id="UP000004079"/>
    </source>
</evidence>
<feature type="compositionally biased region" description="Basic and acidic residues" evidence="6">
    <location>
        <begin position="10"/>
        <end position="22"/>
    </location>
</feature>
<evidence type="ECO:0000256" key="4">
    <source>
        <dbReference type="ARBA" id="ARBA00022729"/>
    </source>
</evidence>
<evidence type="ECO:0000313" key="8">
    <source>
        <dbReference type="EMBL" id="EFB32667.1"/>
    </source>
</evidence>
<reference evidence="8 9" key="1">
    <citation type="submission" date="2009-11" db="EMBL/GenBank/DDBJ databases">
        <authorList>
            <person name="Weinstock G."/>
            <person name="Sodergren E."/>
            <person name="Clifton S."/>
            <person name="Fulton L."/>
            <person name="Fulton B."/>
            <person name="Courtney L."/>
            <person name="Fronick C."/>
            <person name="Harrison M."/>
            <person name="Strong C."/>
            <person name="Farmer C."/>
            <person name="Delahaunty K."/>
            <person name="Markovic C."/>
            <person name="Hall O."/>
            <person name="Minx P."/>
            <person name="Tomlinson C."/>
            <person name="Mitreva M."/>
            <person name="Nelson J."/>
            <person name="Hou S."/>
            <person name="Wollam A."/>
            <person name="Pepin K.H."/>
            <person name="Johnson M."/>
            <person name="Bhonagiri V."/>
            <person name="Nash W.E."/>
            <person name="Warren W."/>
            <person name="Chinwalla A."/>
            <person name="Mardis E.R."/>
            <person name="Wilson R.K."/>
        </authorList>
    </citation>
    <scope>NUCLEOTIDE SEQUENCE [LARGE SCALE GENOMIC DNA]</scope>
    <source>
        <strain evidence="8 9">F0302</strain>
    </source>
</reference>
<keyword evidence="5" id="KW-0378">Hydrolase</keyword>
<dbReference type="PANTHER" id="PTHR31776">
    <property type="entry name" value="ALPHA-L-ARABINOFURANOSIDASE 1"/>
    <property type="match status" value="1"/>
</dbReference>
<sequence length="887" mass="98908">MHANLTLIERPSDANRAEEKNKTNHIQSYNMKHGTKLLVAALLSCGSLQAQNVVPAYAVQGKDSTCQIFVYSPGEREGLHLAFLGDDEKWHEVGQLCASDYGPWGAEKRMFDPFVTKANDGTWRAVWAVNSTSPVFAAAYSEDLVTWRPQDYPVVREKGIHQPVVYQMGDGSFDIYFKTAKGKRYVQATEDFRHFVEDSLVSEADDILWQVDNAEVNGKSYKGNAFDVPAMHLNYIRSWFAALKKDAALYAERMKDDAQRFASLRKPVEAILHVDNAQTKAISNKLVGVFFEDISRAADGGIYAQLLENGDFEYTSADHKGWTAQTAWTSDKPMVIATDQPLSKNNPHYAILDQATLVNQGWDKTIYDRGGLYDFSLYAHCLEPKKGQLIVQLTDSMGQPLAEGKLKVEGTGWQQYSLVLNTVGKKRVQPVQPMNCSLRIISVKEGRVAVDMVSLFPHETYKGHGMRKDIAEAIAALKPKFMRFPGGCMLHGDGLENIYHWKESIGPLYNRKPDRNIWGYHQTRGLGFYEYFQFCEDIGAEPLPVLAAGVPCQNSAANAEGIAGQQGGIPMAEMPAYVQDVLDLIEWANGDAATSKWAKMRAEAGHPAPFQLKMIGIGNEDLITTQFEERYLMICKAVKAKYPDIEVVGTVGPFHYPSADYIEGWKFAKAHKEVIDAVDEHYYESTGWFLHNQDYYDSYDRKAPKVYLGEYASRTRTMESALAEAVHLCNIERNGDVVEMTSYAPLLCHEKHQNWNPDMIYFNASEVKTTPSYNTQALFSQFSGDSYVASRVEIAPELAYRMAASVVKDSLSGNTYLKLVNALPITVSLKVDGLALPAQPRMVYFSGKPGDESSQLRSSEEAGALVNVQNGRLQLPAYSVVAVSIAP</sequence>
<dbReference type="STRING" id="649760.HMPREF0971_00992"/>
<feature type="region of interest" description="Disordered" evidence="6">
    <location>
        <begin position="1"/>
        <end position="23"/>
    </location>
</feature>
<dbReference type="PANTHER" id="PTHR31776:SF26">
    <property type="entry name" value="SECRETED ARABINOSIDASE"/>
    <property type="match status" value="1"/>
</dbReference>
<comment type="catalytic activity">
    <reaction evidence="1">
        <text>Hydrolysis of terminal non-reducing alpha-L-arabinofuranoside residues in alpha-L-arabinosides.</text>
        <dbReference type="EC" id="3.2.1.55"/>
    </reaction>
</comment>
<dbReference type="InterPro" id="IPR017853">
    <property type="entry name" value="GH"/>
</dbReference>
<organism evidence="8 9">
    <name type="scientific">Segatella oris F0302</name>
    <dbReference type="NCBI Taxonomy" id="649760"/>
    <lineage>
        <taxon>Bacteria</taxon>
        <taxon>Pseudomonadati</taxon>
        <taxon>Bacteroidota</taxon>
        <taxon>Bacteroidia</taxon>
        <taxon>Bacteroidales</taxon>
        <taxon>Prevotellaceae</taxon>
        <taxon>Segatella</taxon>
    </lineage>
</organism>
<dbReference type="SUPFAM" id="SSF75005">
    <property type="entry name" value="Arabinanase/levansucrase/invertase"/>
    <property type="match status" value="1"/>
</dbReference>
<dbReference type="Proteomes" id="UP000004079">
    <property type="component" value="Unassembled WGS sequence"/>
</dbReference>
<evidence type="ECO:0000256" key="2">
    <source>
        <dbReference type="ARBA" id="ARBA00007186"/>
    </source>
</evidence>
<evidence type="ECO:0000256" key="5">
    <source>
        <dbReference type="ARBA" id="ARBA00022801"/>
    </source>
</evidence>
<comment type="similarity">
    <text evidence="2">Belongs to the glycosyl hydrolase 51 family.</text>
</comment>
<dbReference type="Gene3D" id="2.60.120.260">
    <property type="entry name" value="Galactose-binding domain-like"/>
    <property type="match status" value="1"/>
</dbReference>
<keyword evidence="4" id="KW-0732">Signal</keyword>
<evidence type="ECO:0000256" key="1">
    <source>
        <dbReference type="ARBA" id="ARBA00001462"/>
    </source>
</evidence>
<dbReference type="InterPro" id="IPR055235">
    <property type="entry name" value="ASD1_cat"/>
</dbReference>
<dbReference type="SUPFAM" id="SSF51445">
    <property type="entry name" value="(Trans)glycosidases"/>
    <property type="match status" value="1"/>
</dbReference>
<dbReference type="EC" id="3.2.1.55" evidence="3"/>
<dbReference type="HOGENOM" id="CLU_010060_2_1_10"/>
<dbReference type="InterPro" id="IPR055133">
    <property type="entry name" value="BT_3657-like_N"/>
</dbReference>
<dbReference type="EMBL" id="ACUZ02000018">
    <property type="protein sequence ID" value="EFB32667.1"/>
    <property type="molecule type" value="Genomic_DNA"/>
</dbReference>
<evidence type="ECO:0000256" key="3">
    <source>
        <dbReference type="ARBA" id="ARBA00012670"/>
    </source>
</evidence>
<dbReference type="Pfam" id="PF06964">
    <property type="entry name" value="Alpha-L-AF_C"/>
    <property type="match status" value="1"/>
</dbReference>
<comment type="caution">
    <text evidence="8">The sequence shown here is derived from an EMBL/GenBank/DDBJ whole genome shotgun (WGS) entry which is preliminary data.</text>
</comment>
<gene>
    <name evidence="8" type="ORF">HMPREF0971_00992</name>
</gene>
<dbReference type="Gene3D" id="3.20.20.80">
    <property type="entry name" value="Glycosidases"/>
    <property type="match status" value="1"/>
</dbReference>
<proteinExistence type="inferred from homology"/>
<dbReference type="InterPro" id="IPR023296">
    <property type="entry name" value="Glyco_hydro_beta-prop_sf"/>
</dbReference>
<dbReference type="Pfam" id="PF22848">
    <property type="entry name" value="ASD1_dom"/>
    <property type="match status" value="1"/>
</dbReference>
<dbReference type="InterPro" id="IPR051563">
    <property type="entry name" value="Glycosyl_Hydrolase_51"/>
</dbReference>
<dbReference type="InterPro" id="IPR010720">
    <property type="entry name" value="Alpha-L-AF_C"/>
</dbReference>
<dbReference type="SMART" id="SM00813">
    <property type="entry name" value="Alpha-L-AF_C"/>
    <property type="match status" value="1"/>
</dbReference>
<evidence type="ECO:0000259" key="7">
    <source>
        <dbReference type="SMART" id="SM00813"/>
    </source>
</evidence>
<dbReference type="Pfam" id="PF22847">
    <property type="entry name" value="BT_3657-like_N"/>
    <property type="match status" value="1"/>
</dbReference>